<evidence type="ECO:0000313" key="6">
    <source>
        <dbReference type="Proteomes" id="UP000198960"/>
    </source>
</evidence>
<keyword evidence="6" id="KW-1185">Reference proteome</keyword>
<dbReference type="NCBIfam" id="TIGR00229">
    <property type="entry name" value="sensory_box"/>
    <property type="match status" value="2"/>
</dbReference>
<name>A0A1H8V8V4_9ACTN</name>
<dbReference type="PANTHER" id="PTHR44757">
    <property type="entry name" value="DIGUANYLATE CYCLASE DGCP"/>
    <property type="match status" value="1"/>
</dbReference>
<dbReference type="SMART" id="SM00267">
    <property type="entry name" value="GGDEF"/>
    <property type="match status" value="1"/>
</dbReference>
<dbReference type="Gene3D" id="3.30.70.270">
    <property type="match status" value="1"/>
</dbReference>
<dbReference type="STRING" id="673521.SAMN05660991_03350"/>
<evidence type="ECO:0000259" key="2">
    <source>
        <dbReference type="PROSITE" id="PS50112"/>
    </source>
</evidence>
<dbReference type="OrthoDB" id="8526884at2"/>
<dbReference type="SMART" id="SM00091">
    <property type="entry name" value="PAS"/>
    <property type="match status" value="2"/>
</dbReference>
<dbReference type="InterPro" id="IPR043128">
    <property type="entry name" value="Rev_trsase/Diguanyl_cyclase"/>
</dbReference>
<dbReference type="InterPro" id="IPR013655">
    <property type="entry name" value="PAS_fold_3"/>
</dbReference>
<dbReference type="InterPro" id="IPR000014">
    <property type="entry name" value="PAS"/>
</dbReference>
<dbReference type="NCBIfam" id="TIGR00254">
    <property type="entry name" value="GGDEF"/>
    <property type="match status" value="1"/>
</dbReference>
<feature type="domain" description="PAS" evidence="2">
    <location>
        <begin position="154"/>
        <end position="200"/>
    </location>
</feature>
<dbReference type="Proteomes" id="UP000198960">
    <property type="component" value="Unassembled WGS sequence"/>
</dbReference>
<dbReference type="PANTHER" id="PTHR44757:SF2">
    <property type="entry name" value="BIOFILM ARCHITECTURE MAINTENANCE PROTEIN MBAA"/>
    <property type="match status" value="1"/>
</dbReference>
<gene>
    <name evidence="5" type="ORF">SAMN05660991_03350</name>
</gene>
<dbReference type="PROSITE" id="PS50887">
    <property type="entry name" value="GGDEF"/>
    <property type="match status" value="1"/>
</dbReference>
<feature type="domain" description="PAC" evidence="3">
    <location>
        <begin position="203"/>
        <end position="255"/>
    </location>
</feature>
<dbReference type="InterPro" id="IPR013656">
    <property type="entry name" value="PAS_4"/>
</dbReference>
<dbReference type="Pfam" id="PF08448">
    <property type="entry name" value="PAS_4"/>
    <property type="match status" value="1"/>
</dbReference>
<evidence type="ECO:0000259" key="3">
    <source>
        <dbReference type="PROSITE" id="PS50113"/>
    </source>
</evidence>
<dbReference type="PROSITE" id="PS50113">
    <property type="entry name" value="PAC"/>
    <property type="match status" value="1"/>
</dbReference>
<dbReference type="InterPro" id="IPR029787">
    <property type="entry name" value="Nucleotide_cyclase"/>
</dbReference>
<protein>
    <submittedName>
        <fullName evidence="5">PAS domain S-box-containing protein/diguanylate cyclase (GGDEF) domain-containing protein</fullName>
    </submittedName>
</protein>
<feature type="domain" description="GGDEF" evidence="4">
    <location>
        <begin position="409"/>
        <end position="541"/>
    </location>
</feature>
<dbReference type="CDD" id="cd00130">
    <property type="entry name" value="PAS"/>
    <property type="match status" value="1"/>
</dbReference>
<dbReference type="SUPFAM" id="SSF55785">
    <property type="entry name" value="PYP-like sensor domain (PAS domain)"/>
    <property type="match status" value="2"/>
</dbReference>
<evidence type="ECO:0000313" key="5">
    <source>
        <dbReference type="EMBL" id="SEP11865.1"/>
    </source>
</evidence>
<dbReference type="Gene3D" id="3.30.450.20">
    <property type="entry name" value="PAS domain"/>
    <property type="match status" value="2"/>
</dbReference>
<dbReference type="InterPro" id="IPR052155">
    <property type="entry name" value="Biofilm_reg_signaling"/>
</dbReference>
<reference evidence="6" key="1">
    <citation type="submission" date="2016-10" db="EMBL/GenBank/DDBJ databases">
        <authorList>
            <person name="Varghese N."/>
            <person name="Submissions S."/>
        </authorList>
    </citation>
    <scope>NUCLEOTIDE SEQUENCE [LARGE SCALE GENOMIC DNA]</scope>
    <source>
        <strain evidence="6">DSM 45413</strain>
    </source>
</reference>
<dbReference type="AlphaFoldDB" id="A0A1H8V8V4"/>
<accession>A0A1H8V8V4</accession>
<dbReference type="InterPro" id="IPR000700">
    <property type="entry name" value="PAS-assoc_C"/>
</dbReference>
<proteinExistence type="predicted"/>
<dbReference type="InterPro" id="IPR035965">
    <property type="entry name" value="PAS-like_dom_sf"/>
</dbReference>
<dbReference type="RefSeq" id="WP_091945930.1">
    <property type="nucleotide sequence ID" value="NZ_FOEE01000011.1"/>
</dbReference>
<dbReference type="EMBL" id="FOEE01000011">
    <property type="protein sequence ID" value="SEP11865.1"/>
    <property type="molecule type" value="Genomic_DNA"/>
</dbReference>
<evidence type="ECO:0000256" key="1">
    <source>
        <dbReference type="SAM" id="MobiDB-lite"/>
    </source>
</evidence>
<dbReference type="Pfam" id="PF00990">
    <property type="entry name" value="GGDEF"/>
    <property type="match status" value="1"/>
</dbReference>
<organism evidence="5 6">
    <name type="scientific">Trujillonella endophytica</name>
    <dbReference type="NCBI Taxonomy" id="673521"/>
    <lineage>
        <taxon>Bacteria</taxon>
        <taxon>Bacillati</taxon>
        <taxon>Actinomycetota</taxon>
        <taxon>Actinomycetes</taxon>
        <taxon>Geodermatophilales</taxon>
        <taxon>Geodermatophilaceae</taxon>
        <taxon>Trujillonella</taxon>
    </lineage>
</organism>
<feature type="region of interest" description="Disordered" evidence="1">
    <location>
        <begin position="525"/>
        <end position="545"/>
    </location>
</feature>
<dbReference type="PROSITE" id="PS50112">
    <property type="entry name" value="PAS"/>
    <property type="match status" value="2"/>
</dbReference>
<feature type="domain" description="PAS" evidence="2">
    <location>
        <begin position="256"/>
        <end position="325"/>
    </location>
</feature>
<sequence length="545" mass="58203">MTSDRSAGDSAPEAVLGSLLALPHAAFAAMAADGVLLPMPESVGLAPERALPVPPDRATMLDAIAPSDAMTVVVAWERALTTGLGTVTVRTRQNPDQPMSLTFVDVRPVHGVLLGVLHVAGEEQEAPSAPEGEWITVSRAPRTATATKSGLAVVTGIDERTTRMLGWTPEEMVGRRSSEFIHPEDQERAIANWLELLSTQASQRVRLRHLRADGSWAWLELENHYTPAEDPADAVVLTHMNDISDEMAAHEALRQQERLLRRVAESLPLAILQLGADRSVVFANPRFDELVGRPGADPLAALTAALRPDDRAVLDTALAAALDEGRDGELEVAVRVPGGQVHVCAVGVIALGEDEGAPGALLSFADVSAHVRTREELTVRAMTDPLTGLANREAVSAALDEALADLGDALIGVLFVDLDGFKPINDTHGHDVGDEVLKLTAARLRAAVRPDDVVGRIGGDEFFVISRGHAEPETALELGHRVRAALAEPARLPQGHIPVSASVGVAWGRAGSDPLDLMRQADKDMYRAKQRRHSTPDLAEATRRA</sequence>
<dbReference type="Pfam" id="PF08447">
    <property type="entry name" value="PAS_3"/>
    <property type="match status" value="1"/>
</dbReference>
<dbReference type="InterPro" id="IPR000160">
    <property type="entry name" value="GGDEF_dom"/>
</dbReference>
<dbReference type="SUPFAM" id="SSF55073">
    <property type="entry name" value="Nucleotide cyclase"/>
    <property type="match status" value="1"/>
</dbReference>
<evidence type="ECO:0000259" key="4">
    <source>
        <dbReference type="PROSITE" id="PS50887"/>
    </source>
</evidence>
<dbReference type="CDD" id="cd01949">
    <property type="entry name" value="GGDEF"/>
    <property type="match status" value="1"/>
</dbReference>